<dbReference type="PANTHER" id="PTHR30532">
    <property type="entry name" value="IRON III DICITRATE-BINDING PERIPLASMIC PROTEIN"/>
    <property type="match status" value="1"/>
</dbReference>
<accession>A0A9X1SUL4</accession>
<dbReference type="PANTHER" id="PTHR30532:SF24">
    <property type="entry name" value="FERRIC ENTEROBACTIN-BINDING PERIPLASMIC PROTEIN FEPB"/>
    <property type="match status" value="1"/>
</dbReference>
<organism evidence="7 8">
    <name type="scientific">Kineosporia babensis</name>
    <dbReference type="NCBI Taxonomy" id="499548"/>
    <lineage>
        <taxon>Bacteria</taxon>
        <taxon>Bacillati</taxon>
        <taxon>Actinomycetota</taxon>
        <taxon>Actinomycetes</taxon>
        <taxon>Kineosporiales</taxon>
        <taxon>Kineosporiaceae</taxon>
        <taxon>Kineosporia</taxon>
    </lineage>
</organism>
<dbReference type="Gene3D" id="3.40.50.1980">
    <property type="entry name" value="Nitrogenase molybdenum iron protein domain"/>
    <property type="match status" value="2"/>
</dbReference>
<evidence type="ECO:0000259" key="6">
    <source>
        <dbReference type="PROSITE" id="PS50983"/>
    </source>
</evidence>
<comment type="caution">
    <text evidence="7">The sequence shown here is derived from an EMBL/GenBank/DDBJ whole genome shotgun (WGS) entry which is preliminary data.</text>
</comment>
<evidence type="ECO:0000256" key="2">
    <source>
        <dbReference type="ARBA" id="ARBA00008814"/>
    </source>
</evidence>
<dbReference type="InterPro" id="IPR002491">
    <property type="entry name" value="ABC_transptr_periplasmic_BD"/>
</dbReference>
<dbReference type="Proteomes" id="UP001138997">
    <property type="component" value="Unassembled WGS sequence"/>
</dbReference>
<evidence type="ECO:0000313" key="8">
    <source>
        <dbReference type="Proteomes" id="UP001138997"/>
    </source>
</evidence>
<evidence type="ECO:0000256" key="3">
    <source>
        <dbReference type="ARBA" id="ARBA00022448"/>
    </source>
</evidence>
<dbReference type="InterPro" id="IPR051313">
    <property type="entry name" value="Bact_iron-sidero_bind"/>
</dbReference>
<sequence length="357" mass="38215">MFRFRRPVVLAAAAVAAVLALSACGGGSSESSTAAAATGEGVFPVSLEHVYGKTEIPEKPQRIVTIGWMTHDIVAALGTAPVLVPETWGGDEEGHTPWFRDQVENVLKAEMPEVLNAGDDPDYEQILAAQPDLILAPHSGVTEVQYQRLKEIAPTVAYADKPWLSGGWRELTEVVATAMGEQEKGEELIAQTQSAIETASAKHENLKDASFAYTLSLGEGVTEAGFYVSDDPRVSFLRELGMVDSPTLTEALGDMDPDQFNGGVSLEKLDEVDADVVVGWSSSDADTKYTVEHPTFSRWKPIAEGNYYFIADTTMGMATSGPDPLSIPWAIEKGYVDDISKALDGGKVTISETGVGD</sequence>
<keyword evidence="4 5" id="KW-0732">Signal</keyword>
<dbReference type="AlphaFoldDB" id="A0A9X1SUL4"/>
<dbReference type="PROSITE" id="PS51257">
    <property type="entry name" value="PROKAR_LIPOPROTEIN"/>
    <property type="match status" value="1"/>
</dbReference>
<keyword evidence="3" id="KW-0813">Transport</keyword>
<dbReference type="SUPFAM" id="SSF53807">
    <property type="entry name" value="Helical backbone' metal receptor"/>
    <property type="match status" value="1"/>
</dbReference>
<feature type="signal peptide" evidence="5">
    <location>
        <begin position="1"/>
        <end position="25"/>
    </location>
</feature>
<protein>
    <submittedName>
        <fullName evidence="7">Iron-siderophore ABC transporter substrate-binding protein</fullName>
    </submittedName>
</protein>
<dbReference type="Pfam" id="PF01497">
    <property type="entry name" value="Peripla_BP_2"/>
    <property type="match status" value="1"/>
</dbReference>
<evidence type="ECO:0000313" key="7">
    <source>
        <dbReference type="EMBL" id="MCD5311845.1"/>
    </source>
</evidence>
<dbReference type="PROSITE" id="PS50983">
    <property type="entry name" value="FE_B12_PBP"/>
    <property type="match status" value="1"/>
</dbReference>
<proteinExistence type="inferred from homology"/>
<keyword evidence="8" id="KW-1185">Reference proteome</keyword>
<dbReference type="EMBL" id="JAJOMB010000006">
    <property type="protein sequence ID" value="MCD5311845.1"/>
    <property type="molecule type" value="Genomic_DNA"/>
</dbReference>
<feature type="chain" id="PRO_5040819055" evidence="5">
    <location>
        <begin position="26"/>
        <end position="357"/>
    </location>
</feature>
<gene>
    <name evidence="7" type="ORF">LR394_13125</name>
</gene>
<evidence type="ECO:0000256" key="4">
    <source>
        <dbReference type="ARBA" id="ARBA00022729"/>
    </source>
</evidence>
<evidence type="ECO:0000256" key="5">
    <source>
        <dbReference type="SAM" id="SignalP"/>
    </source>
</evidence>
<name>A0A9X1SUL4_9ACTN</name>
<comment type="subcellular location">
    <subcellularLocation>
        <location evidence="1">Cell envelope</location>
    </subcellularLocation>
</comment>
<evidence type="ECO:0000256" key="1">
    <source>
        <dbReference type="ARBA" id="ARBA00004196"/>
    </source>
</evidence>
<dbReference type="GO" id="GO:0030288">
    <property type="term" value="C:outer membrane-bounded periplasmic space"/>
    <property type="evidence" value="ECO:0007669"/>
    <property type="project" value="TreeGrafter"/>
</dbReference>
<dbReference type="CDD" id="cd01146">
    <property type="entry name" value="FhuD"/>
    <property type="match status" value="1"/>
</dbReference>
<feature type="domain" description="Fe/B12 periplasmic-binding" evidence="6">
    <location>
        <begin position="62"/>
        <end position="347"/>
    </location>
</feature>
<dbReference type="RefSeq" id="WP_231441463.1">
    <property type="nucleotide sequence ID" value="NZ_JAJOMB010000006.1"/>
</dbReference>
<comment type="similarity">
    <text evidence="2">Belongs to the bacterial solute-binding protein 8 family.</text>
</comment>
<dbReference type="GO" id="GO:1901678">
    <property type="term" value="P:iron coordination entity transport"/>
    <property type="evidence" value="ECO:0007669"/>
    <property type="project" value="UniProtKB-ARBA"/>
</dbReference>
<reference evidence="7" key="1">
    <citation type="submission" date="2021-11" db="EMBL/GenBank/DDBJ databases">
        <title>Streptomyces corallinus and Kineosporia corallina sp. nov., two new coral-derived marine actinobacteria.</title>
        <authorList>
            <person name="Buangrab K."/>
            <person name="Sutthacheep M."/>
            <person name="Yeemin T."/>
            <person name="Harunari E."/>
            <person name="Igarashi Y."/>
            <person name="Sripreechasak P."/>
            <person name="Kanchanasin P."/>
            <person name="Tanasupawat S."/>
            <person name="Phongsopitanun W."/>
        </authorList>
    </citation>
    <scope>NUCLEOTIDE SEQUENCE</scope>
    <source>
        <strain evidence="7">JCM 31032</strain>
    </source>
</reference>